<evidence type="ECO:0000256" key="3">
    <source>
        <dbReference type="ARBA" id="ARBA00023125"/>
    </source>
</evidence>
<dbReference type="EMBL" id="JACASD010000009">
    <property type="protein sequence ID" value="NWE87348.1"/>
    <property type="molecule type" value="Genomic_DNA"/>
</dbReference>
<dbReference type="AlphaFoldDB" id="A0A7Y8FXV3"/>
<comment type="similarity">
    <text evidence="1">Belongs to the type-I restriction system S methylase family.</text>
</comment>
<dbReference type="PANTHER" id="PTHR43140:SF1">
    <property type="entry name" value="TYPE I RESTRICTION ENZYME ECOKI SPECIFICITY SUBUNIT"/>
    <property type="match status" value="1"/>
</dbReference>
<keyword evidence="5" id="KW-0255">Endonuclease</keyword>
<dbReference type="InterPro" id="IPR044946">
    <property type="entry name" value="Restrct_endonuc_typeI_TRD_sf"/>
</dbReference>
<organism evidence="5 6">
    <name type="scientific">Pseudomonas reactans</name>
    <dbReference type="NCBI Taxonomy" id="117680"/>
    <lineage>
        <taxon>Bacteria</taxon>
        <taxon>Pseudomonadati</taxon>
        <taxon>Pseudomonadota</taxon>
        <taxon>Gammaproteobacteria</taxon>
        <taxon>Pseudomonadales</taxon>
        <taxon>Pseudomonadaceae</taxon>
        <taxon>Pseudomonas</taxon>
    </lineage>
</organism>
<dbReference type="RefSeq" id="WP_177110339.1">
    <property type="nucleotide sequence ID" value="NZ_JACASD010000009.1"/>
</dbReference>
<dbReference type="GO" id="GO:0009307">
    <property type="term" value="P:DNA restriction-modification system"/>
    <property type="evidence" value="ECO:0007669"/>
    <property type="project" value="UniProtKB-KW"/>
</dbReference>
<accession>A0A7Y8FXV3</accession>
<comment type="caution">
    <text evidence="5">The sequence shown here is derived from an EMBL/GenBank/DDBJ whole genome shotgun (WGS) entry which is preliminary data.</text>
</comment>
<sequence>MSELPSGWATATLGTLAEFKYGKALPASTRDGGNFPVFGSNGIIGYHSEWLSAAPTIVIGRKGSVGEICFSDKNCSPIDTTYYVDDFATFDPKFFFYLLKTLSLENLNRSTAIPGLNRQDAYNLTIQVPPLAEQTRIAQKLDELLAQVDTLKARIEAIPTLLKRFRQSVLATAVTGQLTEKWRTLNDAESVENYIQKIRSKRVEAWQETQENSQRKSQYKAPDALLDENFPELPESWAYCSLSEVTSRVTYGLTVRPSYVEIGAPVISAKEIKSGVVDYENANKISFADYELQREKCKIFQGDVLFGKTGTIGSVARADKEIQCCSSQNIAVISPLINSKFLEIVLRSRLIQNLATRNIKTTAIPDLQLGVISRFPVPLSSEKEQIEIVRRVEQLFAFADQLEAKVASAKSRIDLLARSVLAKAFRGELVQQDPSDEPASVMLQNIKDQRAAATKATRGRKSI</sequence>
<keyword evidence="5" id="KW-0540">Nuclease</keyword>
<dbReference type="PANTHER" id="PTHR43140">
    <property type="entry name" value="TYPE-1 RESTRICTION ENZYME ECOKI SPECIFICITY PROTEIN"/>
    <property type="match status" value="1"/>
</dbReference>
<evidence type="ECO:0000256" key="2">
    <source>
        <dbReference type="ARBA" id="ARBA00022747"/>
    </source>
</evidence>
<evidence type="ECO:0000313" key="6">
    <source>
        <dbReference type="Proteomes" id="UP000585226"/>
    </source>
</evidence>
<dbReference type="CDD" id="cd17267">
    <property type="entry name" value="RMtype1_S_EcoAO83I-TRD1-CR1_like"/>
    <property type="match status" value="1"/>
</dbReference>
<keyword evidence="3" id="KW-0238">DNA-binding</keyword>
<dbReference type="Proteomes" id="UP000585226">
    <property type="component" value="Unassembled WGS sequence"/>
</dbReference>
<keyword evidence="5" id="KW-0378">Hydrolase</keyword>
<evidence type="ECO:0000256" key="1">
    <source>
        <dbReference type="ARBA" id="ARBA00010923"/>
    </source>
</evidence>
<dbReference type="SUPFAM" id="SSF116734">
    <property type="entry name" value="DNA methylase specificity domain"/>
    <property type="match status" value="2"/>
</dbReference>
<dbReference type="GO" id="GO:0004519">
    <property type="term" value="F:endonuclease activity"/>
    <property type="evidence" value="ECO:0007669"/>
    <property type="project" value="UniProtKB-KW"/>
</dbReference>
<dbReference type="InterPro" id="IPR051212">
    <property type="entry name" value="Type-I_RE_S_subunit"/>
</dbReference>
<dbReference type="GO" id="GO:0003677">
    <property type="term" value="F:DNA binding"/>
    <property type="evidence" value="ECO:0007669"/>
    <property type="project" value="UniProtKB-KW"/>
</dbReference>
<evidence type="ECO:0000313" key="5">
    <source>
        <dbReference type="EMBL" id="NWE87348.1"/>
    </source>
</evidence>
<dbReference type="InterPro" id="IPR000055">
    <property type="entry name" value="Restrct_endonuc_typeI_TRD"/>
</dbReference>
<feature type="domain" description="Type I restriction modification DNA specificity" evidence="4">
    <location>
        <begin position="264"/>
        <end position="405"/>
    </location>
</feature>
<protein>
    <submittedName>
        <fullName evidence="5">Restriction endonuclease subunit S</fullName>
    </submittedName>
</protein>
<keyword evidence="2" id="KW-0680">Restriction system</keyword>
<dbReference type="Pfam" id="PF01420">
    <property type="entry name" value="Methylase_S"/>
    <property type="match status" value="2"/>
</dbReference>
<dbReference type="Gene3D" id="3.90.220.20">
    <property type="entry name" value="DNA methylase specificity domains"/>
    <property type="match status" value="2"/>
</dbReference>
<feature type="domain" description="Type I restriction modification DNA specificity" evidence="4">
    <location>
        <begin position="5"/>
        <end position="158"/>
    </location>
</feature>
<name>A0A7Y8FXV3_9PSED</name>
<proteinExistence type="inferred from homology"/>
<gene>
    <name evidence="5" type="ORF">HX893_04280</name>
</gene>
<reference evidence="5 6" key="1">
    <citation type="submission" date="2020-04" db="EMBL/GenBank/DDBJ databases">
        <title>Molecular characterization of pseudomonads from Agaricus bisporus reveal novel blotch 2 pathogens in Western Europe.</title>
        <authorList>
            <person name="Taparia T."/>
            <person name="Krijger M."/>
            <person name="Haynes E."/>
            <person name="Elpinstone J.G."/>
            <person name="Noble R."/>
            <person name="Van Der Wolf J."/>
        </authorList>
    </citation>
    <scope>NUCLEOTIDE SEQUENCE [LARGE SCALE GENOMIC DNA]</scope>
    <source>
        <strain evidence="5 6">P8021</strain>
    </source>
</reference>
<evidence type="ECO:0000259" key="4">
    <source>
        <dbReference type="Pfam" id="PF01420"/>
    </source>
</evidence>